<sequence>MSDLASVALSIAMAIGPVIGYVDQYILSRLGKRFDITLLIQSLVMITAQLVLLEIVIRYKPIVKYEQQQQPLLDDEQQYHQYNHEIMSKKNQSGIKAMLKKIWAWDHYLDYVNFLLGFTTTIAVAYQLFGYHAWFIETLGVLSLGIESTLPLPQCVSNFKRRSTTGFSAIVMATWFLGDSFKLFYFIFTRSPVQFYICGAVQLTIDSLIVMQAILFSTKVKKQLGVSSCHSDLVEEQRPGFTYETIP</sequence>
<dbReference type="InterPro" id="IPR006603">
    <property type="entry name" value="PQ-loop_rpt"/>
</dbReference>
<evidence type="ECO:0000256" key="4">
    <source>
        <dbReference type="ARBA" id="ARBA00023136"/>
    </source>
</evidence>
<dbReference type="Gene3D" id="1.20.1280.290">
    <property type="match status" value="1"/>
</dbReference>
<name>A0A8H7S3V2_9FUNG</name>
<comment type="subcellular location">
    <subcellularLocation>
        <location evidence="1">Membrane</location>
        <topology evidence="1">Multi-pass membrane protein</topology>
    </subcellularLocation>
</comment>
<dbReference type="InterPro" id="IPR052241">
    <property type="entry name" value="SLC66/Scramblase_ANY1"/>
</dbReference>
<dbReference type="GO" id="GO:0005829">
    <property type="term" value="C:cytosol"/>
    <property type="evidence" value="ECO:0007669"/>
    <property type="project" value="GOC"/>
</dbReference>
<feature type="transmembrane region" description="Helical" evidence="5">
    <location>
        <begin position="165"/>
        <end position="188"/>
    </location>
</feature>
<keyword evidence="2 5" id="KW-0812">Transmembrane</keyword>
<dbReference type="GO" id="GO:0005768">
    <property type="term" value="C:endosome"/>
    <property type="evidence" value="ECO:0007669"/>
    <property type="project" value="TreeGrafter"/>
</dbReference>
<keyword evidence="3 5" id="KW-1133">Transmembrane helix</keyword>
<dbReference type="GO" id="GO:0016020">
    <property type="term" value="C:membrane"/>
    <property type="evidence" value="ECO:0007669"/>
    <property type="project" value="UniProtKB-SubCell"/>
</dbReference>
<dbReference type="AlphaFoldDB" id="A0A8H7S3V2"/>
<reference evidence="6 7" key="1">
    <citation type="submission" date="2020-12" db="EMBL/GenBank/DDBJ databases">
        <title>Metabolic potential, ecology and presence of endohyphal bacteria is reflected in genomic diversity of Mucoromycotina.</title>
        <authorList>
            <person name="Muszewska A."/>
            <person name="Okrasinska A."/>
            <person name="Steczkiewicz K."/>
            <person name="Drgas O."/>
            <person name="Orlowska M."/>
            <person name="Perlinska-Lenart U."/>
            <person name="Aleksandrzak-Piekarczyk T."/>
            <person name="Szatraj K."/>
            <person name="Zielenkiewicz U."/>
            <person name="Pilsyk S."/>
            <person name="Malc E."/>
            <person name="Mieczkowski P."/>
            <person name="Kruszewska J.S."/>
            <person name="Biernat P."/>
            <person name="Pawlowska J."/>
        </authorList>
    </citation>
    <scope>NUCLEOTIDE SEQUENCE [LARGE SCALE GENOMIC DNA]</scope>
    <source>
        <strain evidence="6 7">CBS 142.35</strain>
    </source>
</reference>
<dbReference type="Pfam" id="PF04193">
    <property type="entry name" value="PQ-loop"/>
    <property type="match status" value="1"/>
</dbReference>
<evidence type="ECO:0000313" key="7">
    <source>
        <dbReference type="Proteomes" id="UP000646827"/>
    </source>
</evidence>
<feature type="transmembrane region" description="Helical" evidence="5">
    <location>
        <begin position="36"/>
        <end position="57"/>
    </location>
</feature>
<comment type="caution">
    <text evidence="6">The sequence shown here is derived from an EMBL/GenBank/DDBJ whole genome shotgun (WGS) entry which is preliminary data.</text>
</comment>
<dbReference type="Proteomes" id="UP000646827">
    <property type="component" value="Unassembled WGS sequence"/>
</dbReference>
<evidence type="ECO:0000256" key="2">
    <source>
        <dbReference type="ARBA" id="ARBA00022692"/>
    </source>
</evidence>
<feature type="transmembrane region" description="Helical" evidence="5">
    <location>
        <begin position="108"/>
        <end position="128"/>
    </location>
</feature>
<evidence type="ECO:0000313" key="6">
    <source>
        <dbReference type="EMBL" id="KAG2221685.1"/>
    </source>
</evidence>
<dbReference type="FunFam" id="1.20.1280.290:FF:000005">
    <property type="entry name" value="PQ-loop repeat-containing protein 1"/>
    <property type="match status" value="1"/>
</dbReference>
<dbReference type="GO" id="GO:0045332">
    <property type="term" value="P:phospholipid translocation"/>
    <property type="evidence" value="ECO:0007669"/>
    <property type="project" value="TreeGrafter"/>
</dbReference>
<keyword evidence="7" id="KW-1185">Reference proteome</keyword>
<evidence type="ECO:0000256" key="3">
    <source>
        <dbReference type="ARBA" id="ARBA00022989"/>
    </source>
</evidence>
<organism evidence="6 7">
    <name type="scientific">Circinella minor</name>
    <dbReference type="NCBI Taxonomy" id="1195481"/>
    <lineage>
        <taxon>Eukaryota</taxon>
        <taxon>Fungi</taxon>
        <taxon>Fungi incertae sedis</taxon>
        <taxon>Mucoromycota</taxon>
        <taxon>Mucoromycotina</taxon>
        <taxon>Mucoromycetes</taxon>
        <taxon>Mucorales</taxon>
        <taxon>Lichtheimiaceae</taxon>
        <taxon>Circinella</taxon>
    </lineage>
</organism>
<evidence type="ECO:0008006" key="8">
    <source>
        <dbReference type="Google" id="ProtNLM"/>
    </source>
</evidence>
<evidence type="ECO:0000256" key="5">
    <source>
        <dbReference type="SAM" id="Phobius"/>
    </source>
</evidence>
<evidence type="ECO:0000256" key="1">
    <source>
        <dbReference type="ARBA" id="ARBA00004141"/>
    </source>
</evidence>
<dbReference type="OrthoDB" id="292213at2759"/>
<dbReference type="GO" id="GO:0005802">
    <property type="term" value="C:trans-Golgi network"/>
    <property type="evidence" value="ECO:0007669"/>
    <property type="project" value="TreeGrafter"/>
</dbReference>
<feature type="transmembrane region" description="Helical" evidence="5">
    <location>
        <begin position="194"/>
        <end position="216"/>
    </location>
</feature>
<accession>A0A8H7S3V2</accession>
<dbReference type="EMBL" id="JAEPRB010000102">
    <property type="protein sequence ID" value="KAG2221685.1"/>
    <property type="molecule type" value="Genomic_DNA"/>
</dbReference>
<dbReference type="SMART" id="SM00679">
    <property type="entry name" value="CTNS"/>
    <property type="match status" value="1"/>
</dbReference>
<keyword evidence="4 5" id="KW-0472">Membrane</keyword>
<proteinExistence type="predicted"/>
<dbReference type="PANTHER" id="PTHR14856:SF9">
    <property type="entry name" value="PQ-LOOP REPEAT-CONTAINING PROTEIN 1"/>
    <property type="match status" value="1"/>
</dbReference>
<dbReference type="PANTHER" id="PTHR14856">
    <property type="entry name" value="PQ-LOOP REPEAT-CONTAINING PROTEIN 1-LIKE PROTEIN"/>
    <property type="match status" value="1"/>
</dbReference>
<protein>
    <recommendedName>
        <fullName evidence="8">PQ-loop repeat-containing protein 1</fullName>
    </recommendedName>
</protein>
<dbReference type="GO" id="GO:0042147">
    <property type="term" value="P:retrograde transport, endosome to Golgi"/>
    <property type="evidence" value="ECO:0007669"/>
    <property type="project" value="TreeGrafter"/>
</dbReference>
<gene>
    <name evidence="6" type="ORF">INT45_002723</name>
</gene>